<sequence length="167" mass="19186">MNETHDPRPVGRPSQGITKKVSLTLTTEEWTEIEDSGKTVAAFLKDKMKKQPDVTLRPEWETQRIPISYPRPLAEECWDTYLDRTDEQLSSDIIDAAKESMFRVLYPNQAENVIVEVKDQYICPFTGKRFGSMDKLVSTAIPTLIQWATAKINLELIKAAKREKEKK</sequence>
<dbReference type="RefSeq" id="WP_191805298.1">
    <property type="nucleotide sequence ID" value="NZ_JACSQL010000042.1"/>
</dbReference>
<evidence type="ECO:0000313" key="1">
    <source>
        <dbReference type="EMBL" id="MBD7971402.1"/>
    </source>
</evidence>
<accession>A0ABR8T6P1</accession>
<reference evidence="1 2" key="1">
    <citation type="submission" date="2020-08" db="EMBL/GenBank/DDBJ databases">
        <title>A Genomic Blueprint of the Chicken Gut Microbiome.</title>
        <authorList>
            <person name="Gilroy R."/>
            <person name="Ravi A."/>
            <person name="Getino M."/>
            <person name="Pursley I."/>
            <person name="Horton D.L."/>
            <person name="Alikhan N.-F."/>
            <person name="Baker D."/>
            <person name="Gharbi K."/>
            <person name="Hall N."/>
            <person name="Watson M."/>
            <person name="Adriaenssens E.M."/>
            <person name="Foster-Nyarko E."/>
            <person name="Jarju S."/>
            <person name="Secka A."/>
            <person name="Antonio M."/>
            <person name="Oren A."/>
            <person name="Chaudhuri R."/>
            <person name="La Ragione R.M."/>
            <person name="Hildebrand F."/>
            <person name="Pallen M.J."/>
        </authorList>
    </citation>
    <scope>NUCLEOTIDE SEQUENCE [LARGE SCALE GENOMIC DNA]</scope>
    <source>
        <strain evidence="1 2">Sa2BVA9</strain>
    </source>
</reference>
<keyword evidence="2" id="KW-1185">Reference proteome</keyword>
<proteinExistence type="predicted"/>
<comment type="caution">
    <text evidence="1">The sequence shown here is derived from an EMBL/GenBank/DDBJ whole genome shotgun (WGS) entry which is preliminary data.</text>
</comment>
<dbReference type="Proteomes" id="UP000608071">
    <property type="component" value="Unassembled WGS sequence"/>
</dbReference>
<organism evidence="1 2">
    <name type="scientific">Paenibacillus gallinarum</name>
    <dbReference type="NCBI Taxonomy" id="2762232"/>
    <lineage>
        <taxon>Bacteria</taxon>
        <taxon>Bacillati</taxon>
        <taxon>Bacillota</taxon>
        <taxon>Bacilli</taxon>
        <taxon>Bacillales</taxon>
        <taxon>Paenibacillaceae</taxon>
        <taxon>Paenibacillus</taxon>
    </lineage>
</organism>
<evidence type="ECO:0000313" key="2">
    <source>
        <dbReference type="Proteomes" id="UP000608071"/>
    </source>
</evidence>
<protein>
    <submittedName>
        <fullName evidence="1">Uncharacterized protein</fullName>
    </submittedName>
</protein>
<name>A0ABR8T6P1_9BACL</name>
<dbReference type="EMBL" id="JACSQL010000042">
    <property type="protein sequence ID" value="MBD7971402.1"/>
    <property type="molecule type" value="Genomic_DNA"/>
</dbReference>
<gene>
    <name evidence="1" type="ORF">H9647_25415</name>
</gene>